<sequence>MPGILLQKCRQLWNDQLFRYGDGHINPQTPADAGGVKLKHAVQLFKIAEQVSGAFVINHTILRQLYPGGLCDAANEPQGGSPSA</sequence>
<comment type="caution">
    <text evidence="1">The sequence shown here is derived from an EMBL/GenBank/DDBJ whole genome shotgun (WGS) entry which is preliminary data.</text>
</comment>
<name>A0A7H4M4B0_9ENTR</name>
<accession>A0A7H4M4B0</accession>
<dbReference type="AlphaFoldDB" id="A0A7H4M4B0"/>
<evidence type="ECO:0000313" key="2">
    <source>
        <dbReference type="Proteomes" id="UP000255050"/>
    </source>
</evidence>
<evidence type="ECO:0000313" key="1">
    <source>
        <dbReference type="EMBL" id="STR43236.1"/>
    </source>
</evidence>
<protein>
    <submittedName>
        <fullName evidence="1">Uncharacterized protein</fullName>
    </submittedName>
</protein>
<gene>
    <name evidence="1" type="ORF">NCTC11694_04503</name>
</gene>
<organism evidence="1 2">
    <name type="scientific">Klebsiella michiganensis</name>
    <dbReference type="NCBI Taxonomy" id="1134687"/>
    <lineage>
        <taxon>Bacteria</taxon>
        <taxon>Pseudomonadati</taxon>
        <taxon>Pseudomonadota</taxon>
        <taxon>Gammaproteobacteria</taxon>
        <taxon>Enterobacterales</taxon>
        <taxon>Enterobacteriaceae</taxon>
        <taxon>Klebsiella/Raoultella group</taxon>
        <taxon>Klebsiella</taxon>
    </lineage>
</organism>
<dbReference type="EMBL" id="UGJR01000002">
    <property type="protein sequence ID" value="STR43236.1"/>
    <property type="molecule type" value="Genomic_DNA"/>
</dbReference>
<reference evidence="1 2" key="1">
    <citation type="submission" date="2018-06" db="EMBL/GenBank/DDBJ databases">
        <authorList>
            <consortium name="Pathogen Informatics"/>
            <person name="Doyle S."/>
        </authorList>
    </citation>
    <scope>NUCLEOTIDE SEQUENCE [LARGE SCALE GENOMIC DNA]</scope>
    <source>
        <strain evidence="1 2">NCTC11694</strain>
    </source>
</reference>
<proteinExistence type="predicted"/>
<dbReference type="Proteomes" id="UP000255050">
    <property type="component" value="Unassembled WGS sequence"/>
</dbReference>